<dbReference type="GO" id="GO:0016020">
    <property type="term" value="C:membrane"/>
    <property type="evidence" value="ECO:0007669"/>
    <property type="project" value="InterPro"/>
</dbReference>
<dbReference type="PANTHER" id="PTHR45679">
    <property type="entry name" value="ER DEGRADATION-ENHANCING ALPHA-MANNOSIDASE-LIKE PROTEIN 2"/>
    <property type="match status" value="1"/>
</dbReference>
<dbReference type="Pfam" id="PF02225">
    <property type="entry name" value="PA"/>
    <property type="match status" value="1"/>
</dbReference>
<keyword evidence="6" id="KW-0106">Calcium</keyword>
<dbReference type="Gene3D" id="1.50.10.10">
    <property type="match status" value="1"/>
</dbReference>
<name>A0A2H8TYM1_9HEMI</name>
<evidence type="ECO:0000259" key="10">
    <source>
        <dbReference type="Pfam" id="PF02225"/>
    </source>
</evidence>
<proteinExistence type="inferred from homology"/>
<evidence type="ECO:0000256" key="5">
    <source>
        <dbReference type="PIRSR" id="PIRSR601382-1"/>
    </source>
</evidence>
<dbReference type="Pfam" id="PF01532">
    <property type="entry name" value="Glyco_hydro_47"/>
    <property type="match status" value="1"/>
</dbReference>
<dbReference type="InterPro" id="IPR046450">
    <property type="entry name" value="PA_dom_sf"/>
</dbReference>
<dbReference type="EMBL" id="GFXV01007551">
    <property type="protein sequence ID" value="MBW19356.1"/>
    <property type="molecule type" value="Transcribed_RNA"/>
</dbReference>
<gene>
    <name evidence="11" type="primary">edem3_1</name>
</gene>
<dbReference type="GO" id="GO:1904380">
    <property type="term" value="P:endoplasmic reticulum mannose trimming"/>
    <property type="evidence" value="ECO:0007669"/>
    <property type="project" value="InterPro"/>
</dbReference>
<evidence type="ECO:0000256" key="6">
    <source>
        <dbReference type="PIRSR" id="PIRSR601382-2"/>
    </source>
</evidence>
<dbReference type="InterPro" id="IPR012341">
    <property type="entry name" value="6hp_glycosidase-like_sf"/>
</dbReference>
<keyword evidence="7" id="KW-0378">Hydrolase</keyword>
<dbReference type="GO" id="GO:0004571">
    <property type="term" value="F:mannosyl-oligosaccharide 1,2-alpha-mannosidase activity"/>
    <property type="evidence" value="ECO:0007669"/>
    <property type="project" value="InterPro"/>
</dbReference>
<feature type="domain" description="PA" evidence="10">
    <location>
        <begin position="652"/>
        <end position="733"/>
    </location>
</feature>
<organism evidence="11">
    <name type="scientific">Melanaphis sacchari</name>
    <dbReference type="NCBI Taxonomy" id="742174"/>
    <lineage>
        <taxon>Eukaryota</taxon>
        <taxon>Metazoa</taxon>
        <taxon>Ecdysozoa</taxon>
        <taxon>Arthropoda</taxon>
        <taxon>Hexapoda</taxon>
        <taxon>Insecta</taxon>
        <taxon>Pterygota</taxon>
        <taxon>Neoptera</taxon>
        <taxon>Paraneoptera</taxon>
        <taxon>Hemiptera</taxon>
        <taxon>Sternorrhyncha</taxon>
        <taxon>Aphidomorpha</taxon>
        <taxon>Aphidoidea</taxon>
        <taxon>Aphididae</taxon>
        <taxon>Aphidini</taxon>
        <taxon>Melanaphis</taxon>
    </lineage>
</organism>
<keyword evidence="3" id="KW-0256">Endoplasmic reticulum</keyword>
<dbReference type="InterPro" id="IPR001382">
    <property type="entry name" value="Glyco_hydro_47"/>
</dbReference>
<dbReference type="GO" id="GO:0005975">
    <property type="term" value="P:carbohydrate metabolic process"/>
    <property type="evidence" value="ECO:0007669"/>
    <property type="project" value="InterPro"/>
</dbReference>
<dbReference type="AlphaFoldDB" id="A0A2H8TYM1"/>
<dbReference type="InterPro" id="IPR044674">
    <property type="entry name" value="EDEM1/2/3"/>
</dbReference>
<keyword evidence="7" id="KW-0326">Glycosidase</keyword>
<keyword evidence="4" id="KW-0325">Glycoprotein</keyword>
<feature type="active site" evidence="5">
    <location>
        <position position="385"/>
    </location>
</feature>
<protein>
    <recommendedName>
        <fullName evidence="7">alpha-1,2-Mannosidase</fullName>
        <ecNumber evidence="7">3.2.1.-</ecNumber>
    </recommendedName>
</protein>
<dbReference type="SUPFAM" id="SSF52025">
    <property type="entry name" value="PA domain"/>
    <property type="match status" value="1"/>
</dbReference>
<dbReference type="GO" id="GO:0005509">
    <property type="term" value="F:calcium ion binding"/>
    <property type="evidence" value="ECO:0007669"/>
    <property type="project" value="InterPro"/>
</dbReference>
<dbReference type="PANTHER" id="PTHR45679:SF2">
    <property type="entry name" value="ER DEGRADATION-ENHANCING ALPHA-MANNOSIDASE-LIKE PROTEIN 3"/>
    <property type="match status" value="1"/>
</dbReference>
<dbReference type="GO" id="GO:0044322">
    <property type="term" value="C:endoplasmic reticulum quality control compartment"/>
    <property type="evidence" value="ECO:0007669"/>
    <property type="project" value="GOC"/>
</dbReference>
<feature type="chain" id="PRO_5014158184" description="alpha-1,2-Mannosidase" evidence="9">
    <location>
        <begin position="17"/>
        <end position="858"/>
    </location>
</feature>
<comment type="similarity">
    <text evidence="2 7">Belongs to the glycosyl hydrolase 47 family.</text>
</comment>
<evidence type="ECO:0000256" key="8">
    <source>
        <dbReference type="SAM" id="MobiDB-lite"/>
    </source>
</evidence>
<keyword evidence="9" id="KW-0732">Signal</keyword>
<evidence type="ECO:0000256" key="3">
    <source>
        <dbReference type="ARBA" id="ARBA00022824"/>
    </source>
</evidence>
<evidence type="ECO:0000313" key="11">
    <source>
        <dbReference type="EMBL" id="MBW19356.1"/>
    </source>
</evidence>
<evidence type="ECO:0000256" key="1">
    <source>
        <dbReference type="ARBA" id="ARBA00004240"/>
    </source>
</evidence>
<accession>A0A2H8TYM1</accession>
<evidence type="ECO:0000256" key="4">
    <source>
        <dbReference type="ARBA" id="ARBA00023180"/>
    </source>
</evidence>
<dbReference type="InterPro" id="IPR036026">
    <property type="entry name" value="Seven-hairpin_glycosidases"/>
</dbReference>
<feature type="active site" evidence="5">
    <location>
        <position position="273"/>
    </location>
</feature>
<dbReference type="EC" id="3.2.1.-" evidence="7"/>
<feature type="active site" description="Proton donor" evidence="5">
    <location>
        <position position="367"/>
    </location>
</feature>
<dbReference type="InterPro" id="IPR003137">
    <property type="entry name" value="PA_domain"/>
</dbReference>
<feature type="signal peptide" evidence="9">
    <location>
        <begin position="1"/>
        <end position="16"/>
    </location>
</feature>
<comment type="subcellular location">
    <subcellularLocation>
        <location evidence="1">Endoplasmic reticulum</location>
    </subcellularLocation>
</comment>
<evidence type="ECO:0000256" key="2">
    <source>
        <dbReference type="ARBA" id="ARBA00007658"/>
    </source>
</evidence>
<dbReference type="Gene3D" id="3.50.30.30">
    <property type="match status" value="1"/>
</dbReference>
<feature type="region of interest" description="Disordered" evidence="8">
    <location>
        <begin position="837"/>
        <end position="858"/>
    </location>
</feature>
<comment type="cofactor">
    <cofactor evidence="6">
        <name>Ca(2+)</name>
        <dbReference type="ChEBI" id="CHEBI:29108"/>
    </cofactor>
</comment>
<dbReference type="PRINTS" id="PR00747">
    <property type="entry name" value="GLYHDRLASE47"/>
</dbReference>
<dbReference type="OrthoDB" id="8118055at2759"/>
<evidence type="ECO:0000256" key="7">
    <source>
        <dbReference type="RuleBase" id="RU361193"/>
    </source>
</evidence>
<evidence type="ECO:0000256" key="9">
    <source>
        <dbReference type="SAM" id="SignalP"/>
    </source>
</evidence>
<feature type="active site" description="Proton donor" evidence="5">
    <location>
        <position position="128"/>
    </location>
</feature>
<keyword evidence="6" id="KW-0479">Metal-binding</keyword>
<dbReference type="SUPFAM" id="SSF48225">
    <property type="entry name" value="Seven-hairpin glycosidases"/>
    <property type="match status" value="1"/>
</dbReference>
<feature type="binding site" evidence="6">
    <location>
        <position position="471"/>
    </location>
    <ligand>
        <name>Ca(2+)</name>
        <dbReference type="ChEBI" id="CHEBI:29108"/>
    </ligand>
</feature>
<sequence>MMKTLSLISLVVFATAHDQPFSGSFMSKEEKLGLMEKAKEMFYHAYTNYMEHAYPADELMPLSCKGRWRTKENNRGDMDDVLGNYSLTLIDTLDTLVVLGDLPEFDRAVSKVVTSVTFNRDVVVSVFEINIRVLGGLLSGHIFAQHFKENSNHLQWYNGELLVMAKDLGYRLMPAFNTTTGIPYSRVNLKYGIKKDQLHYFQETCTACAGSMILELAALSRLTGIPIFEEKAHRSMDSLWSLRHRSSNLMGTVLNVDSGDWIRRDSGVGAGIDSYYEYCLKAYVLLGESRYLSRFNKHYTAIMKYISQGPMLLDVHMHRPQINSKNFMDALLAFWPGLQVLSGDLKPAIETHEMLYQVVQKHNFIPEAFTTDFQVHWGQHPLRPEFLESTYFLYKATGDPHYLNVGRQVLNSLQKYARVECGFAAVKDVRTTANEDTMDSFVLAETFKYLYLLFAESEDLIINIDEYLFTTEGHLLPLYLSVQPQNYTDADKILDEDTDLPKRSCPSFDNLLTESIRKPLKNMVDGLCPNRKSRIEAREFAKIFQFGNENHMQRIKAMGIVITKLPNGLPLLFMNSSHESSPDDQIDGHEFLTELNIIMKDVNQKEKINSAKSVSFDNQDGQKVSLYAGAANFGLPLNLGLKVVARIAIANPVKGCETLINPNVVKEKIVLVERGDCMFIEKARKLQEAGAVGGIVIDNATDSSVITSRAFSMSDDGVDDVSIPLVFLFASEARPLLDMLNINPDLLVTISELPKETEAEIDSVEDTGTMINNSIDKLKKMIGDIMTSTDPTQDQVSDLLKWRGYSSIDKQTFLKLLMEARKGIINKNDDIIKVDELPPSKQKISENDTRRKVDPDEN</sequence>
<reference evidence="11" key="1">
    <citation type="submission" date="2017-10" db="EMBL/GenBank/DDBJ databases">
        <title>Transcriptome Assembly of Sugarcane Aphid Adults.</title>
        <authorList>
            <person name="Scully E.D."/>
            <person name="Palmer N.A."/>
            <person name="Geib S.M."/>
            <person name="Sarath G."/>
            <person name="Sattler S.E."/>
        </authorList>
    </citation>
    <scope>NUCLEOTIDE SEQUENCE</scope>
    <source>
        <tissue evidence="11">Whole body</tissue>
    </source>
</reference>